<sequence length="451" mass="50012">MAKRMLMNAFSMNCVSHIQQGLWVRDDTRQLEYNQLDPWVELAQILEKGCFDALFLADVIGVYDSYRGGPETSIIEGMQTPVNDPAMLVPAMAYATENLGFAFTSSVLQSHPFAFARQMSTLDHLTRGRVAWNIVTSYLPNAGLNFGLDGLPSHDERYDLADEYLDVVYKLWEGSWEDDAVLRDTELGIYADPAKVHPINHVGKHFNVAGPHLSEPSPQRTPLLFQAGSSTRGRSFAAKHAECMFIVDSRRSLTGAASVISDVRSQAVRNGRRPEDIQFFQGLSPVVGGTEAEAKAKEAEYLEQFSTEGALAHLSGSIGIDLSDIDLDQSLKSIDTRSMRGMVKGLIESTPDQTQTFRDLIRTRNAGQFLTGSPEQIADALQDWQKAGVDGFNLIYSVTPGTFVDFIEAVVPILQKRGLMQKEYAPGPLREKMFGYGRLPARHLAAGFRRR</sequence>
<comment type="similarity">
    <text evidence="5">Belongs to the NtaA/SnaA/DszA monooxygenase family.</text>
</comment>
<dbReference type="InterPro" id="IPR036661">
    <property type="entry name" value="Luciferase-like_sf"/>
</dbReference>
<feature type="domain" description="Luciferase-like" evidence="6">
    <location>
        <begin position="30"/>
        <end position="390"/>
    </location>
</feature>
<dbReference type="InterPro" id="IPR051260">
    <property type="entry name" value="Diverse_substr_monoxygenases"/>
</dbReference>
<protein>
    <submittedName>
        <fullName evidence="7">Coenzyme F420-dependent N5,N10-methylene tetrahydromethanopterin reductase and related flavin-dependent oxidoreductases</fullName>
    </submittedName>
</protein>
<organism evidence="7">
    <name type="scientific">hydrothermal vent metagenome</name>
    <dbReference type="NCBI Taxonomy" id="652676"/>
    <lineage>
        <taxon>unclassified sequences</taxon>
        <taxon>metagenomes</taxon>
        <taxon>ecological metagenomes</taxon>
    </lineage>
</organism>
<keyword evidence="1" id="KW-0285">Flavoprotein</keyword>
<dbReference type="GO" id="GO:0016705">
    <property type="term" value="F:oxidoreductase activity, acting on paired donors, with incorporation or reduction of molecular oxygen"/>
    <property type="evidence" value="ECO:0007669"/>
    <property type="project" value="InterPro"/>
</dbReference>
<evidence type="ECO:0000256" key="5">
    <source>
        <dbReference type="ARBA" id="ARBA00033748"/>
    </source>
</evidence>
<dbReference type="NCBIfam" id="TIGR03860">
    <property type="entry name" value="FMN_nitrolo"/>
    <property type="match status" value="1"/>
</dbReference>
<evidence type="ECO:0000256" key="2">
    <source>
        <dbReference type="ARBA" id="ARBA00022643"/>
    </source>
</evidence>
<keyword evidence="4" id="KW-0503">Monooxygenase</keyword>
<dbReference type="PANTHER" id="PTHR30011:SF16">
    <property type="entry name" value="C2H2 FINGER DOMAIN TRANSCRIPTION FACTOR (EUROFUNG)-RELATED"/>
    <property type="match status" value="1"/>
</dbReference>
<dbReference type="PANTHER" id="PTHR30011">
    <property type="entry name" value="ALKANESULFONATE MONOOXYGENASE-RELATED"/>
    <property type="match status" value="1"/>
</dbReference>
<dbReference type="InterPro" id="IPR016215">
    <property type="entry name" value="NTA_MOA"/>
</dbReference>
<dbReference type="GO" id="GO:0004497">
    <property type="term" value="F:monooxygenase activity"/>
    <property type="evidence" value="ECO:0007669"/>
    <property type="project" value="UniProtKB-KW"/>
</dbReference>
<keyword evidence="2" id="KW-0288">FMN</keyword>
<dbReference type="EMBL" id="FAXA01000207">
    <property type="protein sequence ID" value="CUV02232.1"/>
    <property type="molecule type" value="Genomic_DNA"/>
</dbReference>
<accession>A0A160V8H8</accession>
<proteinExistence type="inferred from homology"/>
<evidence type="ECO:0000313" key="7">
    <source>
        <dbReference type="EMBL" id="CUV02232.1"/>
    </source>
</evidence>
<reference evidence="7" key="1">
    <citation type="submission" date="2015-10" db="EMBL/GenBank/DDBJ databases">
        <authorList>
            <person name="Gilbert D.G."/>
        </authorList>
    </citation>
    <scope>NUCLEOTIDE SEQUENCE</scope>
</reference>
<gene>
    <name evidence="7" type="ORF">MGWOODY_Clf1733</name>
</gene>
<dbReference type="SUPFAM" id="SSF51679">
    <property type="entry name" value="Bacterial luciferase-like"/>
    <property type="match status" value="1"/>
</dbReference>
<dbReference type="AlphaFoldDB" id="A0A160V8H8"/>
<dbReference type="InterPro" id="IPR011251">
    <property type="entry name" value="Luciferase-like_dom"/>
</dbReference>
<evidence type="ECO:0000259" key="6">
    <source>
        <dbReference type="Pfam" id="PF00296"/>
    </source>
</evidence>
<evidence type="ECO:0000256" key="1">
    <source>
        <dbReference type="ARBA" id="ARBA00022630"/>
    </source>
</evidence>
<evidence type="ECO:0000256" key="4">
    <source>
        <dbReference type="ARBA" id="ARBA00023033"/>
    </source>
</evidence>
<dbReference type="PIRSF" id="PIRSF000337">
    <property type="entry name" value="NTA_MOA"/>
    <property type="match status" value="1"/>
</dbReference>
<evidence type="ECO:0000256" key="3">
    <source>
        <dbReference type="ARBA" id="ARBA00023002"/>
    </source>
</evidence>
<dbReference type="Pfam" id="PF00296">
    <property type="entry name" value="Bac_luciferase"/>
    <property type="match status" value="1"/>
</dbReference>
<name>A0A160V8H8_9ZZZZ</name>
<keyword evidence="3" id="KW-0560">Oxidoreductase</keyword>
<dbReference type="Gene3D" id="3.20.20.30">
    <property type="entry name" value="Luciferase-like domain"/>
    <property type="match status" value="1"/>
</dbReference>